<keyword evidence="2" id="KW-1185">Reference proteome</keyword>
<name>A0A195DR64_9HYME</name>
<sequence>MISFPSCDDDSPIGLNLCRIVASFIHLAGSLRGAAGSRAARKTQQALSVVVSYGYNIKFDVSVKSFFPRSILNSHTPGSSPDVFYNMKLLSNVFDVYPTPASSDVVRSFLSRFQSL</sequence>
<accession>A0A195DR64</accession>
<evidence type="ECO:0000313" key="1">
    <source>
        <dbReference type="EMBL" id="KYN15302.1"/>
    </source>
</evidence>
<gene>
    <name evidence="1" type="ORF">ALC57_12351</name>
</gene>
<proteinExistence type="predicted"/>
<dbReference type="AlphaFoldDB" id="A0A195DR64"/>
<dbReference type="Proteomes" id="UP000078492">
    <property type="component" value="Unassembled WGS sequence"/>
</dbReference>
<organism evidence="1 2">
    <name type="scientific">Trachymyrmex cornetzi</name>
    <dbReference type="NCBI Taxonomy" id="471704"/>
    <lineage>
        <taxon>Eukaryota</taxon>
        <taxon>Metazoa</taxon>
        <taxon>Ecdysozoa</taxon>
        <taxon>Arthropoda</taxon>
        <taxon>Hexapoda</taxon>
        <taxon>Insecta</taxon>
        <taxon>Pterygota</taxon>
        <taxon>Neoptera</taxon>
        <taxon>Endopterygota</taxon>
        <taxon>Hymenoptera</taxon>
        <taxon>Apocrita</taxon>
        <taxon>Aculeata</taxon>
        <taxon>Formicoidea</taxon>
        <taxon>Formicidae</taxon>
        <taxon>Myrmicinae</taxon>
        <taxon>Trachymyrmex</taxon>
    </lineage>
</organism>
<protein>
    <submittedName>
        <fullName evidence="1">Uncharacterized protein</fullName>
    </submittedName>
</protein>
<evidence type="ECO:0000313" key="2">
    <source>
        <dbReference type="Proteomes" id="UP000078492"/>
    </source>
</evidence>
<dbReference type="EMBL" id="KQ980581">
    <property type="protein sequence ID" value="KYN15302.1"/>
    <property type="molecule type" value="Genomic_DNA"/>
</dbReference>
<reference evidence="1 2" key="1">
    <citation type="submission" date="2015-09" db="EMBL/GenBank/DDBJ databases">
        <title>Trachymyrmex cornetzi WGS genome.</title>
        <authorList>
            <person name="Nygaard S."/>
            <person name="Hu H."/>
            <person name="Boomsma J."/>
            <person name="Zhang G."/>
        </authorList>
    </citation>
    <scope>NUCLEOTIDE SEQUENCE [LARGE SCALE GENOMIC DNA]</scope>
    <source>
        <strain evidence="1">Tcor2-1</strain>
        <tissue evidence="1">Whole body</tissue>
    </source>
</reference>